<organism evidence="1 2">
    <name type="scientific">Candidatus Accumulibacter cognatus</name>
    <dbReference type="NCBI Taxonomy" id="2954383"/>
    <lineage>
        <taxon>Bacteria</taxon>
        <taxon>Pseudomonadati</taxon>
        <taxon>Pseudomonadota</taxon>
        <taxon>Betaproteobacteria</taxon>
        <taxon>Candidatus Accumulibacter</taxon>
    </lineage>
</organism>
<proteinExistence type="predicted"/>
<reference evidence="1" key="1">
    <citation type="submission" date="2014-02" db="EMBL/GenBank/DDBJ databases">
        <title>Expanding our view of genomic diversity in Candidatus Accumulibacter clades.</title>
        <authorList>
            <person name="Skennerton C.T."/>
            <person name="Barr J.J."/>
            <person name="Slater F.R."/>
            <person name="Bond P.L."/>
            <person name="Tyson G.W."/>
        </authorList>
    </citation>
    <scope>NUCLEOTIDE SEQUENCE [LARGE SCALE GENOMIC DNA]</scope>
</reference>
<name>A0A080MC04_9PROT</name>
<gene>
    <name evidence="1" type="ORF">AW06_004400</name>
</gene>
<protein>
    <submittedName>
        <fullName evidence="1">Uncharacterized protein</fullName>
    </submittedName>
</protein>
<comment type="caution">
    <text evidence="1">The sequence shown here is derived from an EMBL/GenBank/DDBJ whole genome shotgun (WGS) entry which is preliminary data.</text>
</comment>
<keyword evidence="2" id="KW-1185">Reference proteome</keyword>
<sequence>MRCGVDFAAGDGNMDRLLVEQRFESAERRAVEEQRHDREVRRAAALFLHGERVFEFLADPRRVFRARRDEHQYARRVLDRGADRRFERVATAELARVDRQLRVQLGERPAQAADDAIVAAAVRDEVGRGRESGRPLACVCGIVLGHCSSR</sequence>
<evidence type="ECO:0000313" key="2">
    <source>
        <dbReference type="Proteomes" id="UP000021315"/>
    </source>
</evidence>
<evidence type="ECO:0000313" key="1">
    <source>
        <dbReference type="EMBL" id="KFB74674.1"/>
    </source>
</evidence>
<dbReference type="AlphaFoldDB" id="A0A080MC04"/>
<dbReference type="Proteomes" id="UP000021315">
    <property type="component" value="Unassembled WGS sequence"/>
</dbReference>
<dbReference type="EMBL" id="JDST02000155">
    <property type="protein sequence ID" value="KFB74674.1"/>
    <property type="molecule type" value="Genomic_DNA"/>
</dbReference>
<accession>A0A080MC04</accession>